<dbReference type="Gene3D" id="3.30.230.10">
    <property type="match status" value="1"/>
</dbReference>
<protein>
    <recommendedName>
        <fullName evidence="4 5">Small ribosomal subunit protein uS9c</fullName>
    </recommendedName>
</protein>
<organism evidence="7">
    <name type="scientific">Prasinococcus sp. CCMP1194</name>
    <dbReference type="NCBI Taxonomy" id="110672"/>
    <lineage>
        <taxon>Eukaryota</taxon>
        <taxon>Viridiplantae</taxon>
        <taxon>Prasinodermophyta</taxon>
        <taxon>Palmophyllophyceae</taxon>
        <taxon>Prasinococcales</taxon>
        <taxon>Prasinococcaceae</taxon>
        <taxon>Prasinococcus</taxon>
    </lineage>
</organism>
<dbReference type="GO" id="GO:0006412">
    <property type="term" value="P:translation"/>
    <property type="evidence" value="ECO:0007669"/>
    <property type="project" value="UniProtKB-UniRule"/>
</dbReference>
<feature type="compositionally biased region" description="Basic residues" evidence="6">
    <location>
        <begin position="122"/>
        <end position="144"/>
    </location>
</feature>
<evidence type="ECO:0000313" key="7">
    <source>
        <dbReference type="EMBL" id="AID67495.1"/>
    </source>
</evidence>
<dbReference type="HAMAP" id="MF_00532_B">
    <property type="entry name" value="Ribosomal_uS9_B"/>
    <property type="match status" value="1"/>
</dbReference>
<evidence type="ECO:0000256" key="3">
    <source>
        <dbReference type="ARBA" id="ARBA00023274"/>
    </source>
</evidence>
<dbReference type="InterPro" id="IPR014721">
    <property type="entry name" value="Ribsml_uS5_D2-typ_fold_subgr"/>
</dbReference>
<dbReference type="GO" id="GO:0003735">
    <property type="term" value="F:structural constituent of ribosome"/>
    <property type="evidence" value="ECO:0007669"/>
    <property type="project" value="InterPro"/>
</dbReference>
<dbReference type="InterPro" id="IPR023035">
    <property type="entry name" value="Ribosomal_uS9_bac/plastid"/>
</dbReference>
<evidence type="ECO:0000256" key="1">
    <source>
        <dbReference type="ARBA" id="ARBA00005251"/>
    </source>
</evidence>
<dbReference type="PANTHER" id="PTHR21569">
    <property type="entry name" value="RIBOSOMAL PROTEIN S9"/>
    <property type="match status" value="1"/>
</dbReference>
<dbReference type="PANTHER" id="PTHR21569:SF1">
    <property type="entry name" value="SMALL RIBOSOMAL SUBUNIT PROTEIN US9M"/>
    <property type="match status" value="1"/>
</dbReference>
<comment type="similarity">
    <text evidence="1 5">Belongs to the universal ribosomal protein uS9 family.</text>
</comment>
<dbReference type="GO" id="GO:0009507">
    <property type="term" value="C:chloroplast"/>
    <property type="evidence" value="ECO:0007669"/>
    <property type="project" value="UniProtKB-SubCell"/>
</dbReference>
<evidence type="ECO:0000256" key="4">
    <source>
        <dbReference type="ARBA" id="ARBA00035152"/>
    </source>
</evidence>
<proteinExistence type="inferred from homology"/>
<dbReference type="GO" id="GO:0015935">
    <property type="term" value="C:small ribosomal subunit"/>
    <property type="evidence" value="ECO:0007669"/>
    <property type="project" value="UniProtKB-ARBA"/>
</dbReference>
<dbReference type="EMBL" id="KJ746597">
    <property type="protein sequence ID" value="AID67495.1"/>
    <property type="molecule type" value="Genomic_DNA"/>
</dbReference>
<comment type="subcellular location">
    <subcellularLocation>
        <location evidence="5">Plastid</location>
        <location evidence="5">Chloroplast</location>
    </subcellularLocation>
</comment>
<dbReference type="FunFam" id="3.30.230.10:FF:000001">
    <property type="entry name" value="30S ribosomal protein S9"/>
    <property type="match status" value="1"/>
</dbReference>
<dbReference type="AlphaFoldDB" id="A0A088CI77"/>
<geneLocation type="chloroplast" evidence="7"/>
<keyword evidence="7" id="KW-0934">Plastid</keyword>
<dbReference type="InterPro" id="IPR020568">
    <property type="entry name" value="Ribosomal_Su5_D2-typ_SF"/>
</dbReference>
<keyword evidence="7" id="KW-0150">Chloroplast</keyword>
<sequence>MLEEQNVTIEHGLNQPLLATSVGRYKSAVAQTKIFRGNGNVFVNTKMLKDYFQNDLCIISSITKPLQILNIEDQLTISVRVCGGGFTGQTNAIKLSVANALIKIDETYRPLLKKEGLLTSSSKRKERKKYGLKKARKAPQFSKR</sequence>
<reference evidence="7" key="1">
    <citation type="journal article" date="2014" name="BMC Genomics">
        <title>Six newly sequenced chloroplast genomes from prasinophyte green algae provide insights into the relationships among prasinophyte lineages and the diversity of streamlined genome architecture in picoplanktonic species.</title>
        <authorList>
            <person name="Lemieux C."/>
            <person name="Otis C."/>
            <person name="Turmel M."/>
        </authorList>
    </citation>
    <scope>NUCLEOTIDE SEQUENCE</scope>
</reference>
<dbReference type="SUPFAM" id="SSF54211">
    <property type="entry name" value="Ribosomal protein S5 domain 2-like"/>
    <property type="match status" value="1"/>
</dbReference>
<dbReference type="GO" id="GO:0003723">
    <property type="term" value="F:RNA binding"/>
    <property type="evidence" value="ECO:0007669"/>
    <property type="project" value="TreeGrafter"/>
</dbReference>
<dbReference type="NCBIfam" id="NF001099">
    <property type="entry name" value="PRK00132.1"/>
    <property type="match status" value="1"/>
</dbReference>
<gene>
    <name evidence="5 7" type="primary">rps9</name>
</gene>
<keyword evidence="2 5" id="KW-0689">Ribosomal protein</keyword>
<evidence type="ECO:0000256" key="2">
    <source>
        <dbReference type="ARBA" id="ARBA00022980"/>
    </source>
</evidence>
<accession>A0A088CI77</accession>
<feature type="region of interest" description="Disordered" evidence="6">
    <location>
        <begin position="119"/>
        <end position="144"/>
    </location>
</feature>
<evidence type="ECO:0000256" key="5">
    <source>
        <dbReference type="HAMAP-Rule" id="MF_00532"/>
    </source>
</evidence>
<dbReference type="Pfam" id="PF00380">
    <property type="entry name" value="Ribosomal_S9"/>
    <property type="match status" value="1"/>
</dbReference>
<dbReference type="InterPro" id="IPR000754">
    <property type="entry name" value="Ribosomal_uS9"/>
</dbReference>
<keyword evidence="3 5" id="KW-0687">Ribonucleoprotein</keyword>
<evidence type="ECO:0000256" key="6">
    <source>
        <dbReference type="SAM" id="MobiDB-lite"/>
    </source>
</evidence>
<name>A0A088CI77_9VIRI</name>